<dbReference type="InterPro" id="IPR001763">
    <property type="entry name" value="Rhodanese-like_dom"/>
</dbReference>
<name>A0A0K1QBU7_9BACT</name>
<dbReference type="GO" id="GO:0016740">
    <property type="term" value="F:transferase activity"/>
    <property type="evidence" value="ECO:0007669"/>
    <property type="project" value="UniProtKB-KW"/>
</dbReference>
<evidence type="ECO:0000313" key="3">
    <source>
        <dbReference type="EMBL" id="AKV02900.1"/>
    </source>
</evidence>
<dbReference type="SUPFAM" id="SSF52821">
    <property type="entry name" value="Rhodanese/Cell cycle control phosphatase"/>
    <property type="match status" value="1"/>
</dbReference>
<dbReference type="EMBL" id="CP012333">
    <property type="protein sequence ID" value="AKV02900.1"/>
    <property type="molecule type" value="Genomic_DNA"/>
</dbReference>
<sequence length="181" mass="19828">MTAATPAWLERNLSALWLRVLDVRTDRSERDEGSGPRLRPATTVELRQLGHLGGPPDWALSRERHRNRPGPPLSYLRGHVPGSIPFDVREALFDEHGELVSAPELAMVMSSLGVGDEHTIVFVDDGRSGAGAAAVWALGRYGHVDVHVLEGGYSRWLAEGRPTSREIVRLPSASFTARVLP</sequence>
<evidence type="ECO:0000313" key="4">
    <source>
        <dbReference type="Proteomes" id="UP000064967"/>
    </source>
</evidence>
<reference evidence="3 4" key="1">
    <citation type="submission" date="2015-08" db="EMBL/GenBank/DDBJ databases">
        <authorList>
            <person name="Babu N.S."/>
            <person name="Beckwith C.J."/>
            <person name="Beseler K.G."/>
            <person name="Brison A."/>
            <person name="Carone J.V."/>
            <person name="Caskin T.P."/>
            <person name="Diamond M."/>
            <person name="Durham M.E."/>
            <person name="Foxe J.M."/>
            <person name="Go M."/>
            <person name="Henderson B.A."/>
            <person name="Jones I.B."/>
            <person name="McGettigan J.A."/>
            <person name="Micheletti S.J."/>
            <person name="Nasrallah M.E."/>
            <person name="Ortiz D."/>
            <person name="Piller C.R."/>
            <person name="Privatt S.R."/>
            <person name="Schneider S.L."/>
            <person name="Sharp S."/>
            <person name="Smith T.C."/>
            <person name="Stanton J.D."/>
            <person name="Ullery H.E."/>
            <person name="Wilson R.J."/>
            <person name="Serrano M.G."/>
            <person name="Buck G."/>
            <person name="Lee V."/>
            <person name="Wang Y."/>
            <person name="Carvalho R."/>
            <person name="Voegtly L."/>
            <person name="Shi R."/>
            <person name="Duckworth R."/>
            <person name="Johnson A."/>
            <person name="Loviza R."/>
            <person name="Walstead R."/>
            <person name="Shah Z."/>
            <person name="Kiflezghi M."/>
            <person name="Wade K."/>
            <person name="Ball S.L."/>
            <person name="Bradley K.W."/>
            <person name="Asai D.J."/>
            <person name="Bowman C.A."/>
            <person name="Russell D.A."/>
            <person name="Pope W.H."/>
            <person name="Jacobs-Sera D."/>
            <person name="Hendrix R.W."/>
            <person name="Hatfull G.F."/>
        </authorList>
    </citation>
    <scope>NUCLEOTIDE SEQUENCE [LARGE SCALE GENOMIC DNA]</scope>
    <source>
        <strain evidence="3 4">DSM 27648</strain>
    </source>
</reference>
<keyword evidence="4" id="KW-1185">Reference proteome</keyword>
<dbReference type="SMART" id="SM00450">
    <property type="entry name" value="RHOD"/>
    <property type="match status" value="1"/>
</dbReference>
<dbReference type="PROSITE" id="PS50206">
    <property type="entry name" value="RHODANESE_3"/>
    <property type="match status" value="1"/>
</dbReference>
<dbReference type="AlphaFoldDB" id="A0A0K1QBU7"/>
<dbReference type="PANTHER" id="PTHR43855">
    <property type="entry name" value="THIOSULFATE SULFURTRANSFERASE"/>
    <property type="match status" value="1"/>
</dbReference>
<dbReference type="Gene3D" id="3.40.250.10">
    <property type="entry name" value="Rhodanese-like domain"/>
    <property type="match status" value="1"/>
</dbReference>
<dbReference type="CDD" id="cd01448">
    <property type="entry name" value="TST_Repeat_1"/>
    <property type="match status" value="1"/>
</dbReference>
<dbReference type="InterPro" id="IPR036873">
    <property type="entry name" value="Rhodanese-like_dom_sf"/>
</dbReference>
<evidence type="ECO:0000256" key="1">
    <source>
        <dbReference type="ARBA" id="ARBA00022737"/>
    </source>
</evidence>
<dbReference type="Pfam" id="PF00581">
    <property type="entry name" value="Rhodanese"/>
    <property type="match status" value="1"/>
</dbReference>
<keyword evidence="3" id="KW-0808">Transferase</keyword>
<dbReference type="PANTHER" id="PTHR43855:SF1">
    <property type="entry name" value="THIOSULFATE SULFURTRANSFERASE"/>
    <property type="match status" value="1"/>
</dbReference>
<proteinExistence type="predicted"/>
<feature type="domain" description="Rhodanese" evidence="2">
    <location>
        <begin position="67"/>
        <end position="165"/>
    </location>
</feature>
<protein>
    <submittedName>
        <fullName evidence="3">Thiosulfate sulfurtransferase, rhodanese</fullName>
    </submittedName>
</protein>
<dbReference type="Proteomes" id="UP000064967">
    <property type="component" value="Chromosome"/>
</dbReference>
<accession>A0A0K1QBU7</accession>
<keyword evidence="1" id="KW-0677">Repeat</keyword>
<dbReference type="STRING" id="1391654.AKJ09_09563"/>
<gene>
    <name evidence="3" type="ORF">AKJ09_09563</name>
</gene>
<organism evidence="3 4">
    <name type="scientific">Labilithrix luteola</name>
    <dbReference type="NCBI Taxonomy" id="1391654"/>
    <lineage>
        <taxon>Bacteria</taxon>
        <taxon>Pseudomonadati</taxon>
        <taxon>Myxococcota</taxon>
        <taxon>Polyangia</taxon>
        <taxon>Polyangiales</taxon>
        <taxon>Labilitrichaceae</taxon>
        <taxon>Labilithrix</taxon>
    </lineage>
</organism>
<evidence type="ECO:0000259" key="2">
    <source>
        <dbReference type="PROSITE" id="PS50206"/>
    </source>
</evidence>
<dbReference type="KEGG" id="llu:AKJ09_09563"/>
<dbReference type="InterPro" id="IPR051126">
    <property type="entry name" value="Thiosulfate_sulfurtransferase"/>
</dbReference>